<evidence type="ECO:0000259" key="1">
    <source>
        <dbReference type="PROSITE" id="PS50983"/>
    </source>
</evidence>
<comment type="caution">
    <text evidence="2">The sequence shown here is derived from an EMBL/GenBank/DDBJ whole genome shotgun (WGS) entry which is preliminary data.</text>
</comment>
<dbReference type="Proteomes" id="UP000068164">
    <property type="component" value="Unassembled WGS sequence"/>
</dbReference>
<keyword evidence="3" id="KW-1185">Reference proteome</keyword>
<proteinExistence type="predicted"/>
<dbReference type="SUPFAM" id="SSF53807">
    <property type="entry name" value="Helical backbone' metal receptor"/>
    <property type="match status" value="1"/>
</dbReference>
<protein>
    <submittedName>
        <fullName evidence="2">Ferrichrome ABC transporter</fullName>
    </submittedName>
</protein>
<accession>A0A109JK60</accession>
<evidence type="ECO:0000313" key="3">
    <source>
        <dbReference type="Proteomes" id="UP000068164"/>
    </source>
</evidence>
<dbReference type="PROSITE" id="PS50983">
    <property type="entry name" value="FE_B12_PBP"/>
    <property type="match status" value="1"/>
</dbReference>
<evidence type="ECO:0000313" key="2">
    <source>
        <dbReference type="EMBL" id="KWV50353.1"/>
    </source>
</evidence>
<dbReference type="Pfam" id="PF01497">
    <property type="entry name" value="Peripla_BP_2"/>
    <property type="match status" value="1"/>
</dbReference>
<dbReference type="Gene3D" id="3.40.50.1980">
    <property type="entry name" value="Nitrogenase molybdenum iron protein domain"/>
    <property type="match status" value="2"/>
</dbReference>
<dbReference type="InterPro" id="IPR050902">
    <property type="entry name" value="ABC_Transporter_SBP"/>
</dbReference>
<dbReference type="PROSITE" id="PS51318">
    <property type="entry name" value="TAT"/>
    <property type="match status" value="1"/>
</dbReference>
<dbReference type="EMBL" id="LNCD01000085">
    <property type="protein sequence ID" value="KWV50353.1"/>
    <property type="molecule type" value="Genomic_DNA"/>
</dbReference>
<dbReference type="AlphaFoldDB" id="A0A109JK60"/>
<gene>
    <name evidence="2" type="ORF">AS026_09070</name>
</gene>
<organism evidence="2 3">
    <name type="scientific">Rhizobium altiplani</name>
    <dbReference type="NCBI Taxonomy" id="1864509"/>
    <lineage>
        <taxon>Bacteria</taxon>
        <taxon>Pseudomonadati</taxon>
        <taxon>Pseudomonadota</taxon>
        <taxon>Alphaproteobacteria</taxon>
        <taxon>Hyphomicrobiales</taxon>
        <taxon>Rhizobiaceae</taxon>
        <taxon>Rhizobium/Agrobacterium group</taxon>
        <taxon>Rhizobium</taxon>
    </lineage>
</organism>
<sequence>MTLSTITRRGFLAAASTTLCAPALLKAETRWPLTVTDAVGRTVTISRKPKSIILGTGFNLFALSLIHPDPVSLLAGWATDMKTDNPFIYDAFRSKFPALDKVPLVSNGQADGMNFEAALSLEADLAIMGRWQADGEQGERAIDYLQSIGVPVIVVDFNLDPLKNTPRDIRLLGRVLECDRQAEDYAQFFEKRVQRIKAESAGRGEDAPLVLMDAFPSATRGSWAIGRTGLGELITLAGGRNIADKNLPPQGGPVTAEYIIAAEPDVYIATGSPGGVYTVFSIGPGVDPAEARRSLQETVKAPALAPLKAVRDGNVHGMWNFFNAVPLNVLAAEAVASWVRPDLFGDLDPAGSLAEINERFAAVPFEGAYWTSLAG</sequence>
<dbReference type="NCBIfam" id="NF010649">
    <property type="entry name" value="PRK14048.1"/>
    <property type="match status" value="1"/>
</dbReference>
<dbReference type="PANTHER" id="PTHR30535:SF34">
    <property type="entry name" value="MOLYBDATE-BINDING PROTEIN MOLA"/>
    <property type="match status" value="1"/>
</dbReference>
<feature type="domain" description="Fe/B12 periplasmic-binding" evidence="1">
    <location>
        <begin position="41"/>
        <end position="347"/>
    </location>
</feature>
<dbReference type="PANTHER" id="PTHR30535">
    <property type="entry name" value="VITAMIN B12-BINDING PROTEIN"/>
    <property type="match status" value="1"/>
</dbReference>
<name>A0A109JK60_9HYPH</name>
<reference evidence="2 3" key="1">
    <citation type="submission" date="2015-11" db="EMBL/GenBank/DDBJ databases">
        <title>Draft Genome Sequence of the Strain BR 10423 (Rhizobium sp.) isolated from nodules of Mimosa pudica.</title>
        <authorList>
            <person name="Barauna A.C."/>
            <person name="Zilli J.E."/>
            <person name="Simoes-Araujo J.L."/>
            <person name="Reis V.M."/>
            <person name="James E.K."/>
            <person name="Reis F.B.Jr."/>
            <person name="Rouws L.F."/>
            <person name="Passos S.R."/>
            <person name="Gois S.R."/>
        </authorList>
    </citation>
    <scope>NUCLEOTIDE SEQUENCE [LARGE SCALE GENOMIC DNA]</scope>
    <source>
        <strain evidence="2 3">BR10423</strain>
    </source>
</reference>
<dbReference type="InterPro" id="IPR006311">
    <property type="entry name" value="TAT_signal"/>
</dbReference>
<dbReference type="OrthoDB" id="9775594at2"/>
<dbReference type="RefSeq" id="WP_062371341.1">
    <property type="nucleotide sequence ID" value="NZ_LNCD01000085.1"/>
</dbReference>
<dbReference type="InterPro" id="IPR002491">
    <property type="entry name" value="ABC_transptr_periplasmic_BD"/>
</dbReference>